<sequence length="384" mass="42613">MALAALAHFSVAAVSSKGVGGFRNGMSWPFGLPVWNSQPAPGAKGVAFFKWENGALRGRRLGVAMEASMRKIFEAAGYIALEISEIVVPERDAQLLVPVKKRKRGQCSASGSTSSGSDGSCITSDTSQNANKRLRLDHVEALLHLEAKQTLLWGYLDDTCCLDSVARGSIVVKFFQCMAVHNETVFLATTFLDMLLLAMKNCIAKSVLGIFAVACMAVAIKYEENKAKFSPVLQLSELFRYKIHDVLTAERILLEAICYKCEVPTAMIFLRYYLEGVNASTKIARTAEFLACLSLTEYEMLRFRPAALAVSSITLAFRFEGIDANVRELLKRNTGVQFTARASECCIQELLKLYRFVLDDSPKACHLVRMLKTRCNIQWNLKHH</sequence>
<protein>
    <recommendedName>
        <fullName evidence="9">Cyclin N-terminal domain-containing protein</fullName>
    </recommendedName>
</protein>
<evidence type="ECO:0000313" key="7">
    <source>
        <dbReference type="EMBL" id="EFJ34973.1"/>
    </source>
</evidence>
<evidence type="ECO:0000256" key="4">
    <source>
        <dbReference type="RuleBase" id="RU000383"/>
    </source>
</evidence>
<dbReference type="InterPro" id="IPR004367">
    <property type="entry name" value="Cyclin_C-dom"/>
</dbReference>
<dbReference type="Pfam" id="PF02984">
    <property type="entry name" value="Cyclin_C"/>
    <property type="match status" value="1"/>
</dbReference>
<evidence type="ECO:0000259" key="5">
    <source>
        <dbReference type="SMART" id="SM00385"/>
    </source>
</evidence>
<evidence type="ECO:0000259" key="6">
    <source>
        <dbReference type="SMART" id="SM01332"/>
    </source>
</evidence>
<gene>
    <name evidence="7" type="ORF">SELMODRAFT_406045</name>
</gene>
<organism evidence="8">
    <name type="scientific">Selaginella moellendorffii</name>
    <name type="common">Spikemoss</name>
    <dbReference type="NCBI Taxonomy" id="88036"/>
    <lineage>
        <taxon>Eukaryota</taxon>
        <taxon>Viridiplantae</taxon>
        <taxon>Streptophyta</taxon>
        <taxon>Embryophyta</taxon>
        <taxon>Tracheophyta</taxon>
        <taxon>Lycopodiopsida</taxon>
        <taxon>Selaginellales</taxon>
        <taxon>Selaginellaceae</taxon>
        <taxon>Selaginella</taxon>
    </lineage>
</organism>
<dbReference type="InterPro" id="IPR006671">
    <property type="entry name" value="Cyclin_N"/>
</dbReference>
<dbReference type="GO" id="GO:0016538">
    <property type="term" value="F:cyclin-dependent protein serine/threonine kinase regulator activity"/>
    <property type="evidence" value="ECO:0000318"/>
    <property type="project" value="GO_Central"/>
</dbReference>
<dbReference type="Gramene" id="EFJ34973">
    <property type="protein sequence ID" value="EFJ34973"/>
    <property type="gene ID" value="SELMODRAFT_406045"/>
</dbReference>
<dbReference type="SUPFAM" id="SSF47954">
    <property type="entry name" value="Cyclin-like"/>
    <property type="match status" value="2"/>
</dbReference>
<dbReference type="GO" id="GO:0005737">
    <property type="term" value="C:cytoplasm"/>
    <property type="evidence" value="ECO:0000318"/>
    <property type="project" value="GO_Central"/>
</dbReference>
<dbReference type="GO" id="GO:0000307">
    <property type="term" value="C:cyclin-dependent protein kinase holoenzyme complex"/>
    <property type="evidence" value="ECO:0000318"/>
    <property type="project" value="GO_Central"/>
</dbReference>
<dbReference type="STRING" id="88036.D8R0H4"/>
<evidence type="ECO:0008006" key="9">
    <source>
        <dbReference type="Google" id="ProtNLM"/>
    </source>
</evidence>
<dbReference type="GO" id="GO:0000082">
    <property type="term" value="P:G1/S transition of mitotic cell cycle"/>
    <property type="evidence" value="ECO:0000318"/>
    <property type="project" value="GO_Central"/>
</dbReference>
<dbReference type="AlphaFoldDB" id="D8R0H4"/>
<keyword evidence="3" id="KW-0131">Cell cycle</keyword>
<dbReference type="HOGENOM" id="CLU_060845_0_0_1"/>
<name>D8R0H4_SELML</name>
<keyword evidence="8" id="KW-1185">Reference proteome</keyword>
<dbReference type="PANTHER" id="PTHR10177">
    <property type="entry name" value="CYCLINS"/>
    <property type="match status" value="1"/>
</dbReference>
<dbReference type="EMBL" id="GL377569">
    <property type="protein sequence ID" value="EFJ34973.1"/>
    <property type="molecule type" value="Genomic_DNA"/>
</dbReference>
<dbReference type="GO" id="GO:0051301">
    <property type="term" value="P:cell division"/>
    <property type="evidence" value="ECO:0007669"/>
    <property type="project" value="UniProtKB-KW"/>
</dbReference>
<dbReference type="GO" id="GO:0005634">
    <property type="term" value="C:nucleus"/>
    <property type="evidence" value="ECO:0000318"/>
    <property type="project" value="GO_Central"/>
</dbReference>
<evidence type="ECO:0000313" key="8">
    <source>
        <dbReference type="Proteomes" id="UP000001514"/>
    </source>
</evidence>
<keyword evidence="1" id="KW-0132">Cell division</keyword>
<dbReference type="InParanoid" id="D8R0H4"/>
<dbReference type="InterPro" id="IPR039361">
    <property type="entry name" value="Cyclin"/>
</dbReference>
<keyword evidence="2 4" id="KW-0195">Cyclin</keyword>
<evidence type="ECO:0000256" key="2">
    <source>
        <dbReference type="ARBA" id="ARBA00023127"/>
    </source>
</evidence>
<feature type="domain" description="Cyclin C-terminal" evidence="6">
    <location>
        <begin position="264"/>
        <end position="382"/>
    </location>
</feature>
<dbReference type="eggNOG" id="KOG0654">
    <property type="taxonomic scope" value="Eukaryota"/>
</dbReference>
<dbReference type="InterPro" id="IPR036915">
    <property type="entry name" value="Cyclin-like_sf"/>
</dbReference>
<accession>D8R0H4</accession>
<evidence type="ECO:0000256" key="1">
    <source>
        <dbReference type="ARBA" id="ARBA00022618"/>
    </source>
</evidence>
<dbReference type="Gene3D" id="1.10.472.10">
    <property type="entry name" value="Cyclin-like"/>
    <property type="match status" value="2"/>
</dbReference>
<evidence type="ECO:0000256" key="3">
    <source>
        <dbReference type="ARBA" id="ARBA00023306"/>
    </source>
</evidence>
<dbReference type="Pfam" id="PF00134">
    <property type="entry name" value="Cyclin_N"/>
    <property type="match status" value="1"/>
</dbReference>
<feature type="domain" description="Cyclin-like" evidence="5">
    <location>
        <begin position="268"/>
        <end position="359"/>
    </location>
</feature>
<comment type="similarity">
    <text evidence="4">Belongs to the cyclin family.</text>
</comment>
<feature type="domain" description="Cyclin-like" evidence="5">
    <location>
        <begin position="169"/>
        <end position="255"/>
    </location>
</feature>
<dbReference type="SMART" id="SM00385">
    <property type="entry name" value="CYCLIN"/>
    <property type="match status" value="2"/>
</dbReference>
<reference evidence="7 8" key="1">
    <citation type="journal article" date="2011" name="Science">
        <title>The Selaginella genome identifies genetic changes associated with the evolution of vascular plants.</title>
        <authorList>
            <person name="Banks J.A."/>
            <person name="Nishiyama T."/>
            <person name="Hasebe M."/>
            <person name="Bowman J.L."/>
            <person name="Gribskov M."/>
            <person name="dePamphilis C."/>
            <person name="Albert V.A."/>
            <person name="Aono N."/>
            <person name="Aoyama T."/>
            <person name="Ambrose B.A."/>
            <person name="Ashton N.W."/>
            <person name="Axtell M.J."/>
            <person name="Barker E."/>
            <person name="Barker M.S."/>
            <person name="Bennetzen J.L."/>
            <person name="Bonawitz N.D."/>
            <person name="Chapple C."/>
            <person name="Cheng C."/>
            <person name="Correa L.G."/>
            <person name="Dacre M."/>
            <person name="DeBarry J."/>
            <person name="Dreyer I."/>
            <person name="Elias M."/>
            <person name="Engstrom E.M."/>
            <person name="Estelle M."/>
            <person name="Feng L."/>
            <person name="Finet C."/>
            <person name="Floyd S.K."/>
            <person name="Frommer W.B."/>
            <person name="Fujita T."/>
            <person name="Gramzow L."/>
            <person name="Gutensohn M."/>
            <person name="Harholt J."/>
            <person name="Hattori M."/>
            <person name="Heyl A."/>
            <person name="Hirai T."/>
            <person name="Hiwatashi Y."/>
            <person name="Ishikawa M."/>
            <person name="Iwata M."/>
            <person name="Karol K.G."/>
            <person name="Koehler B."/>
            <person name="Kolukisaoglu U."/>
            <person name="Kubo M."/>
            <person name="Kurata T."/>
            <person name="Lalonde S."/>
            <person name="Li K."/>
            <person name="Li Y."/>
            <person name="Litt A."/>
            <person name="Lyons E."/>
            <person name="Manning G."/>
            <person name="Maruyama T."/>
            <person name="Michael T.P."/>
            <person name="Mikami K."/>
            <person name="Miyazaki S."/>
            <person name="Morinaga S."/>
            <person name="Murata T."/>
            <person name="Mueller-Roeber B."/>
            <person name="Nelson D.R."/>
            <person name="Obara M."/>
            <person name="Oguri Y."/>
            <person name="Olmstead R.G."/>
            <person name="Onodera N."/>
            <person name="Petersen B.L."/>
            <person name="Pils B."/>
            <person name="Prigge M."/>
            <person name="Rensing S.A."/>
            <person name="Riano-Pachon D.M."/>
            <person name="Roberts A.W."/>
            <person name="Sato Y."/>
            <person name="Scheller H.V."/>
            <person name="Schulz B."/>
            <person name="Schulz C."/>
            <person name="Shakirov E.V."/>
            <person name="Shibagaki N."/>
            <person name="Shinohara N."/>
            <person name="Shippen D.E."/>
            <person name="Soerensen I."/>
            <person name="Sotooka R."/>
            <person name="Sugimoto N."/>
            <person name="Sugita M."/>
            <person name="Sumikawa N."/>
            <person name="Tanurdzic M."/>
            <person name="Theissen G."/>
            <person name="Ulvskov P."/>
            <person name="Wakazuki S."/>
            <person name="Weng J.K."/>
            <person name="Willats W.W."/>
            <person name="Wipf D."/>
            <person name="Wolf P.G."/>
            <person name="Yang L."/>
            <person name="Zimmer A.D."/>
            <person name="Zhu Q."/>
            <person name="Mitros T."/>
            <person name="Hellsten U."/>
            <person name="Loque D."/>
            <person name="Otillar R."/>
            <person name="Salamov A."/>
            <person name="Schmutz J."/>
            <person name="Shapiro H."/>
            <person name="Lindquist E."/>
            <person name="Lucas S."/>
            <person name="Rokhsar D."/>
            <person name="Grigoriev I.V."/>
        </authorList>
    </citation>
    <scope>NUCLEOTIDE SEQUENCE [LARGE SCALE GENOMIC DNA]</scope>
</reference>
<dbReference type="CDD" id="cd20537">
    <property type="entry name" value="CYCLIN_CCNO-like_rpt2"/>
    <property type="match status" value="1"/>
</dbReference>
<proteinExistence type="inferred from homology"/>
<dbReference type="Proteomes" id="UP000001514">
    <property type="component" value="Unassembled WGS sequence"/>
</dbReference>
<dbReference type="SMART" id="SM01332">
    <property type="entry name" value="Cyclin_C"/>
    <property type="match status" value="1"/>
</dbReference>
<dbReference type="InterPro" id="IPR013763">
    <property type="entry name" value="Cyclin-like_dom"/>
</dbReference>
<dbReference type="KEGG" id="smo:SELMODRAFT_406045"/>